<evidence type="ECO:0000256" key="1">
    <source>
        <dbReference type="ARBA" id="ARBA00001913"/>
    </source>
</evidence>
<keyword evidence="9" id="KW-1185">Reference proteome</keyword>
<dbReference type="InterPro" id="IPR000917">
    <property type="entry name" value="Sulfatase_N"/>
</dbReference>
<comment type="similarity">
    <text evidence="2">Belongs to the sulfatase family.</text>
</comment>
<dbReference type="RefSeq" id="WP_167056840.1">
    <property type="nucleotide sequence ID" value="NZ_JAAOZR010000013.1"/>
</dbReference>
<protein>
    <submittedName>
        <fullName evidence="8">Arylsulfatase A-like enzyme</fullName>
    </submittedName>
</protein>
<keyword evidence="5" id="KW-0378">Hydrolase</keyword>
<keyword evidence="3" id="KW-0479">Metal-binding</keyword>
<comment type="cofactor">
    <cofactor evidence="1">
        <name>Ca(2+)</name>
        <dbReference type="ChEBI" id="CHEBI:29108"/>
    </cofactor>
</comment>
<keyword evidence="6" id="KW-0106">Calcium</keyword>
<keyword evidence="4" id="KW-0732">Signal</keyword>
<reference evidence="8 9" key="1">
    <citation type="submission" date="2021-03" db="EMBL/GenBank/DDBJ databases">
        <title>Genomic Encyclopedia of Type Strains, Phase IV (KMG-IV): sequencing the most valuable type-strain genomes for metagenomic binning, comparative biology and taxonomic classification.</title>
        <authorList>
            <person name="Goeker M."/>
        </authorList>
    </citation>
    <scope>NUCLEOTIDE SEQUENCE [LARGE SCALE GENOMIC DNA]</scope>
    <source>
        <strain evidence="8 9">DSM 24950</strain>
    </source>
</reference>
<proteinExistence type="inferred from homology"/>
<dbReference type="InterPro" id="IPR050738">
    <property type="entry name" value="Sulfatase"/>
</dbReference>
<feature type="domain" description="Sulfatase N-terminal" evidence="7">
    <location>
        <begin position="5"/>
        <end position="344"/>
    </location>
</feature>
<dbReference type="Proteomes" id="UP001519344">
    <property type="component" value="Unassembled WGS sequence"/>
</dbReference>
<comment type="caution">
    <text evidence="8">The sequence shown here is derived from an EMBL/GenBank/DDBJ whole genome shotgun (WGS) entry which is preliminary data.</text>
</comment>
<dbReference type="CDD" id="cd16155">
    <property type="entry name" value="sulfatase_like"/>
    <property type="match status" value="1"/>
</dbReference>
<gene>
    <name evidence="8" type="ORF">J2Z65_000014</name>
</gene>
<organism evidence="8 9">
    <name type="scientific">Paenibacillus aceris</name>
    <dbReference type="NCBI Taxonomy" id="869555"/>
    <lineage>
        <taxon>Bacteria</taxon>
        <taxon>Bacillati</taxon>
        <taxon>Bacillota</taxon>
        <taxon>Bacilli</taxon>
        <taxon>Bacillales</taxon>
        <taxon>Paenibacillaceae</taxon>
        <taxon>Paenibacillus</taxon>
    </lineage>
</organism>
<sequence>MKKKPNILFMIADDHRFDAIRSFGDTTVQTPVLDGLAAQGVSFSRNHMMGGLSGAVCVPARSCVHTGVNVLRACKNPDMNDMPGMMTLNPEVAHLPETFKHAGYHTYATGKWHNDKKSFANGFCGGANIFFGGMSDHNRVPVQDFDPNGVYPKEAEYFGESFSTELFSNSAIRFLETYDREEPFFLYLAYTAPHDPRTAPEAYADMYHPADIPLPVNYMEQHPFDNGELHVRDEKLEQSPRTPDAIRQHIADYYAMITHLDHNIGKVLETLSSSGYAEDTIIVYTADHGLALGQHGLLGKQNLYDHSIRIPLIISGPGLPAGKQVQALTYTYDLFPTLCNLTGIDVPLTVESRSLAPLIYGETEKHREFVCAIYKDLQRTVSNGEWKLIRYYRSGGGGAGSDKMQLFNLTEDPWELRDLSGQSEYSGKVGDLSRVLNEWQTSIGDSLANALDIKP</sequence>
<dbReference type="InterPro" id="IPR017850">
    <property type="entry name" value="Alkaline_phosphatase_core_sf"/>
</dbReference>
<dbReference type="PANTHER" id="PTHR42693">
    <property type="entry name" value="ARYLSULFATASE FAMILY MEMBER"/>
    <property type="match status" value="1"/>
</dbReference>
<evidence type="ECO:0000313" key="9">
    <source>
        <dbReference type="Proteomes" id="UP001519344"/>
    </source>
</evidence>
<dbReference type="Gene3D" id="3.40.720.10">
    <property type="entry name" value="Alkaline Phosphatase, subunit A"/>
    <property type="match status" value="1"/>
</dbReference>
<evidence type="ECO:0000259" key="7">
    <source>
        <dbReference type="Pfam" id="PF00884"/>
    </source>
</evidence>
<evidence type="ECO:0000256" key="6">
    <source>
        <dbReference type="ARBA" id="ARBA00022837"/>
    </source>
</evidence>
<evidence type="ECO:0000256" key="3">
    <source>
        <dbReference type="ARBA" id="ARBA00022723"/>
    </source>
</evidence>
<name>A0ABS4HQE2_9BACL</name>
<dbReference type="EMBL" id="JAGGKV010000001">
    <property type="protein sequence ID" value="MBP1960820.1"/>
    <property type="molecule type" value="Genomic_DNA"/>
</dbReference>
<dbReference type="PANTHER" id="PTHR42693:SF42">
    <property type="entry name" value="ARYLSULFATASE G"/>
    <property type="match status" value="1"/>
</dbReference>
<accession>A0ABS4HQE2</accession>
<dbReference type="SUPFAM" id="SSF53649">
    <property type="entry name" value="Alkaline phosphatase-like"/>
    <property type="match status" value="1"/>
</dbReference>
<evidence type="ECO:0000256" key="2">
    <source>
        <dbReference type="ARBA" id="ARBA00008779"/>
    </source>
</evidence>
<evidence type="ECO:0000256" key="4">
    <source>
        <dbReference type="ARBA" id="ARBA00022729"/>
    </source>
</evidence>
<evidence type="ECO:0000313" key="8">
    <source>
        <dbReference type="EMBL" id="MBP1960820.1"/>
    </source>
</evidence>
<dbReference type="Pfam" id="PF00884">
    <property type="entry name" value="Sulfatase"/>
    <property type="match status" value="1"/>
</dbReference>
<evidence type="ECO:0000256" key="5">
    <source>
        <dbReference type="ARBA" id="ARBA00022801"/>
    </source>
</evidence>